<keyword evidence="5" id="KW-1185">Reference proteome</keyword>
<sequence>MEYTVRQLGVIRAGEDGFRIALEPEYRAALAGLEEFRRVNVLWWFSGCDGPDARAVRREEKPYVHGPEALGVFATRSPRRPNPIALSCAEVTWMDEAEGLVGLGYIDAEDGSPVLDLKPYTPSLDRVESPVLPGWCAHWPKSVEASGDFDWSGEFNF</sequence>
<evidence type="ECO:0000256" key="2">
    <source>
        <dbReference type="ARBA" id="ARBA00033753"/>
    </source>
</evidence>
<dbReference type="PANTHER" id="PTHR12818:SF0">
    <property type="entry name" value="TRNA (ADENINE(37)-N6)-METHYLTRANSFERASE"/>
    <property type="match status" value="1"/>
</dbReference>
<evidence type="ECO:0000313" key="5">
    <source>
        <dbReference type="Proteomes" id="UP000607645"/>
    </source>
</evidence>
<keyword evidence="1" id="KW-0949">S-adenosyl-L-methionine</keyword>
<dbReference type="PANTHER" id="PTHR12818">
    <property type="entry name" value="TRNA (ADENINE(37)-N6)-METHYLTRANSFERASE"/>
    <property type="match status" value="1"/>
</dbReference>
<dbReference type="Proteomes" id="UP000607645">
    <property type="component" value="Unassembled WGS sequence"/>
</dbReference>
<dbReference type="InterPro" id="IPR036414">
    <property type="entry name" value="YaeB_N_sf"/>
</dbReference>
<evidence type="ECO:0000256" key="1">
    <source>
        <dbReference type="ARBA" id="ARBA00022691"/>
    </source>
</evidence>
<dbReference type="GO" id="GO:0032259">
    <property type="term" value="P:methylation"/>
    <property type="evidence" value="ECO:0007669"/>
    <property type="project" value="UniProtKB-KW"/>
</dbReference>
<gene>
    <name evidence="4" type="ORF">H8S62_03915</name>
</gene>
<evidence type="ECO:0000259" key="3">
    <source>
        <dbReference type="PROSITE" id="PS51668"/>
    </source>
</evidence>
<dbReference type="Gene3D" id="2.40.30.70">
    <property type="entry name" value="YaeB-like"/>
    <property type="match status" value="1"/>
</dbReference>
<feature type="domain" description="TsaA-like" evidence="3">
    <location>
        <begin position="5"/>
        <end position="129"/>
    </location>
</feature>
<dbReference type="PROSITE" id="PS01318">
    <property type="entry name" value="TSAA_1"/>
    <property type="match status" value="1"/>
</dbReference>
<comment type="caution">
    <text evidence="4">The sequence shown here is derived from an EMBL/GenBank/DDBJ whole genome shotgun (WGS) entry which is preliminary data.</text>
</comment>
<dbReference type="EMBL" id="JACOPQ010000002">
    <property type="protein sequence ID" value="MBC5736156.1"/>
    <property type="molecule type" value="Genomic_DNA"/>
</dbReference>
<keyword evidence="4" id="KW-0808">Transferase</keyword>
<evidence type="ECO:0000313" key="4">
    <source>
        <dbReference type="EMBL" id="MBC5736156.1"/>
    </source>
</evidence>
<dbReference type="PROSITE" id="PS51668">
    <property type="entry name" value="TSAA_2"/>
    <property type="match status" value="1"/>
</dbReference>
<dbReference type="InterPro" id="IPR036413">
    <property type="entry name" value="YaeB-like_sf"/>
</dbReference>
<dbReference type="InterPro" id="IPR040372">
    <property type="entry name" value="YaeB-like"/>
</dbReference>
<proteinExistence type="inferred from homology"/>
<accession>A0A8J6JB37</accession>
<organism evidence="4 5">
    <name type="scientific">Lawsonibacter faecis</name>
    <dbReference type="NCBI Taxonomy" id="2763052"/>
    <lineage>
        <taxon>Bacteria</taxon>
        <taxon>Bacillati</taxon>
        <taxon>Bacillota</taxon>
        <taxon>Clostridia</taxon>
        <taxon>Eubacteriales</taxon>
        <taxon>Oscillospiraceae</taxon>
        <taxon>Lawsonibacter</taxon>
    </lineage>
</organism>
<dbReference type="AlphaFoldDB" id="A0A8J6JB37"/>
<keyword evidence="4" id="KW-0489">Methyltransferase</keyword>
<name>A0A8J6JB37_9FIRM</name>
<comment type="similarity">
    <text evidence="2">Belongs to the tRNA methyltransferase O family.</text>
</comment>
<dbReference type="InterPro" id="IPR023370">
    <property type="entry name" value="TrmO-like_N"/>
</dbReference>
<protein>
    <submittedName>
        <fullName evidence="4">SAM-dependent methyltransferase</fullName>
    </submittedName>
</protein>
<dbReference type="Pfam" id="PF01980">
    <property type="entry name" value="TrmO_N"/>
    <property type="match status" value="1"/>
</dbReference>
<dbReference type="RefSeq" id="WP_186918530.1">
    <property type="nucleotide sequence ID" value="NZ_JACOPQ010000002.1"/>
</dbReference>
<dbReference type="GO" id="GO:0008168">
    <property type="term" value="F:methyltransferase activity"/>
    <property type="evidence" value="ECO:0007669"/>
    <property type="project" value="UniProtKB-KW"/>
</dbReference>
<dbReference type="InterPro" id="IPR023368">
    <property type="entry name" value="UPF0066_cons_site"/>
</dbReference>
<dbReference type="SUPFAM" id="SSF118196">
    <property type="entry name" value="YaeB-like"/>
    <property type="match status" value="1"/>
</dbReference>
<dbReference type="CDD" id="cd09281">
    <property type="entry name" value="UPF0066"/>
    <property type="match status" value="1"/>
</dbReference>
<reference evidence="4" key="1">
    <citation type="submission" date="2020-08" db="EMBL/GenBank/DDBJ databases">
        <title>Genome public.</title>
        <authorList>
            <person name="Liu C."/>
            <person name="Sun Q."/>
        </authorList>
    </citation>
    <scope>NUCLEOTIDE SEQUENCE</scope>
    <source>
        <strain evidence="4">NSJ-52</strain>
    </source>
</reference>